<feature type="active site" description="Proton acceptor" evidence="3">
    <location>
        <position position="297"/>
    </location>
</feature>
<evidence type="ECO:0000313" key="6">
    <source>
        <dbReference type="Proteomes" id="UP000224854"/>
    </source>
</evidence>
<gene>
    <name evidence="5" type="ORF">CDD82_1221</name>
</gene>
<evidence type="ECO:0000313" key="5">
    <source>
        <dbReference type="EMBL" id="PHH67684.1"/>
    </source>
</evidence>
<dbReference type="PANTHER" id="PTHR21661">
    <property type="entry name" value="EPOXIDE HYDROLASE 1-RELATED"/>
    <property type="match status" value="1"/>
</dbReference>
<dbReference type="EMBL" id="NJEU01001350">
    <property type="protein sequence ID" value="PHH67684.1"/>
    <property type="molecule type" value="Genomic_DNA"/>
</dbReference>
<dbReference type="AlphaFoldDB" id="A0A2C5YKZ6"/>
<keyword evidence="2" id="KW-0378">Hydrolase</keyword>
<feature type="domain" description="AB hydrolase-1" evidence="4">
    <location>
        <begin position="32"/>
        <end position="129"/>
    </location>
</feature>
<comment type="caution">
    <text evidence="5">The sequence shown here is derived from an EMBL/GenBank/DDBJ whole genome shotgun (WGS) entry which is preliminary data.</text>
</comment>
<dbReference type="InterPro" id="IPR029058">
    <property type="entry name" value="AB_hydrolase_fold"/>
</dbReference>
<dbReference type="PIRSF" id="PIRSF001112">
    <property type="entry name" value="Epoxide_hydrolase"/>
    <property type="match status" value="1"/>
</dbReference>
<proteinExistence type="inferred from homology"/>
<sequence>MCSYKTTVQVDGFGALGVHFVHQPSSKEGSVPLLFVHGWPGSYLEVAKILPMLTEGGDGPWFHVVAPSLPNFGFSDGVADRAFSIPHYAQAMHKVMLALGYHEYVTQGGDWGSMITRRMAIQYPSHCLASHLNFVPVPKPTESTSPLNLVASLGNYTPAERLGMERSEWFRREGYGYNMEQGTKPHTLGFALSDSPIALLAWIYEKLHDWTDAYPWTDDEILVWVSLYVFSTAGPAASVRIYYENMHHQAPLWDSAPGVLVGYSIFPMDVVVPPTAWARAALGKAIVFEARHSHGGHFAAWERPEKLVGDLKTMFGPGGGAESVTRRFALAKAKM</sequence>
<dbReference type="InterPro" id="IPR000073">
    <property type="entry name" value="AB_hydrolase_1"/>
</dbReference>
<accession>A0A2C5YKZ6</accession>
<feature type="active site" description="Proton donor" evidence="3">
    <location>
        <position position="242"/>
    </location>
</feature>
<dbReference type="GO" id="GO:0097176">
    <property type="term" value="P:epoxide metabolic process"/>
    <property type="evidence" value="ECO:0007669"/>
    <property type="project" value="TreeGrafter"/>
</dbReference>
<organism evidence="5 6">
    <name type="scientific">Ophiocordyceps australis</name>
    <dbReference type="NCBI Taxonomy" id="1399860"/>
    <lineage>
        <taxon>Eukaryota</taxon>
        <taxon>Fungi</taxon>
        <taxon>Dikarya</taxon>
        <taxon>Ascomycota</taxon>
        <taxon>Pezizomycotina</taxon>
        <taxon>Sordariomycetes</taxon>
        <taxon>Hypocreomycetidae</taxon>
        <taxon>Hypocreales</taxon>
        <taxon>Ophiocordycipitaceae</taxon>
        <taxon>Ophiocordyceps</taxon>
    </lineage>
</organism>
<feature type="active site" description="Nucleophile" evidence="3">
    <location>
        <position position="110"/>
    </location>
</feature>
<dbReference type="GO" id="GO:0004301">
    <property type="term" value="F:epoxide hydrolase activity"/>
    <property type="evidence" value="ECO:0007669"/>
    <property type="project" value="TreeGrafter"/>
</dbReference>
<dbReference type="Gene3D" id="3.40.50.1820">
    <property type="entry name" value="alpha/beta hydrolase"/>
    <property type="match status" value="1"/>
</dbReference>
<dbReference type="PANTHER" id="PTHR21661:SF35">
    <property type="entry name" value="EPOXIDE HYDROLASE"/>
    <property type="match status" value="1"/>
</dbReference>
<keyword evidence="6" id="KW-1185">Reference proteome</keyword>
<dbReference type="InterPro" id="IPR016292">
    <property type="entry name" value="Epoxide_hydrolase"/>
</dbReference>
<dbReference type="Pfam" id="PF00561">
    <property type="entry name" value="Abhydrolase_1"/>
    <property type="match status" value="1"/>
</dbReference>
<evidence type="ECO:0000256" key="3">
    <source>
        <dbReference type="PIRSR" id="PIRSR001112-1"/>
    </source>
</evidence>
<protein>
    <recommendedName>
        <fullName evidence="4">AB hydrolase-1 domain-containing protein</fullName>
    </recommendedName>
</protein>
<evidence type="ECO:0000259" key="4">
    <source>
        <dbReference type="Pfam" id="PF00561"/>
    </source>
</evidence>
<dbReference type="Proteomes" id="UP000224854">
    <property type="component" value="Unassembled WGS sequence"/>
</dbReference>
<name>A0A2C5YKZ6_9HYPO</name>
<reference evidence="5 6" key="1">
    <citation type="submission" date="2017-06" db="EMBL/GenBank/DDBJ databases">
        <title>Ant-infecting Ophiocordyceps genomes reveal a high diversity of potential behavioral manipulation genes and a possible major role for enterotoxins.</title>
        <authorList>
            <person name="De Bekker C."/>
            <person name="Evans H.C."/>
            <person name="Brachmann A."/>
            <person name="Hughes D.P."/>
        </authorList>
    </citation>
    <scope>NUCLEOTIDE SEQUENCE [LARGE SCALE GENOMIC DNA]</scope>
    <source>
        <strain evidence="5 6">1348a</strain>
    </source>
</reference>
<dbReference type="OrthoDB" id="7130006at2759"/>
<evidence type="ECO:0000256" key="1">
    <source>
        <dbReference type="ARBA" id="ARBA00010088"/>
    </source>
</evidence>
<dbReference type="SUPFAM" id="SSF53474">
    <property type="entry name" value="alpha/beta-Hydrolases"/>
    <property type="match status" value="1"/>
</dbReference>
<dbReference type="PRINTS" id="PR00412">
    <property type="entry name" value="EPOXHYDRLASE"/>
</dbReference>
<evidence type="ECO:0000256" key="2">
    <source>
        <dbReference type="ARBA" id="ARBA00022801"/>
    </source>
</evidence>
<dbReference type="InterPro" id="IPR000639">
    <property type="entry name" value="Epox_hydrolase-like"/>
</dbReference>
<comment type="similarity">
    <text evidence="1">Belongs to the peptidase S33 family.</text>
</comment>